<dbReference type="CDD" id="cd04301">
    <property type="entry name" value="NAT_SF"/>
    <property type="match status" value="1"/>
</dbReference>
<evidence type="ECO:0000313" key="5">
    <source>
        <dbReference type="EMBL" id="GGM78615.1"/>
    </source>
</evidence>
<organism evidence="5 6">
    <name type="scientific">Thermogymnomonas acidicola</name>
    <dbReference type="NCBI Taxonomy" id="399579"/>
    <lineage>
        <taxon>Archaea</taxon>
        <taxon>Methanobacteriati</taxon>
        <taxon>Thermoplasmatota</taxon>
        <taxon>Thermoplasmata</taxon>
        <taxon>Thermoplasmatales</taxon>
        <taxon>Thermogymnomonas</taxon>
    </lineage>
</organism>
<evidence type="ECO:0000256" key="1">
    <source>
        <dbReference type="ARBA" id="ARBA00022679"/>
    </source>
</evidence>
<dbReference type="InterPro" id="IPR050680">
    <property type="entry name" value="YpeA/RimI_acetyltransf"/>
</dbReference>
<evidence type="ECO:0000313" key="6">
    <source>
        <dbReference type="Proteomes" id="UP000632195"/>
    </source>
</evidence>
<dbReference type="Gene3D" id="3.40.630.30">
    <property type="match status" value="1"/>
</dbReference>
<dbReference type="PANTHER" id="PTHR43420">
    <property type="entry name" value="ACETYLTRANSFERASE"/>
    <property type="match status" value="1"/>
</dbReference>
<keyword evidence="1" id="KW-0808">Transferase</keyword>
<dbReference type="Pfam" id="PF00583">
    <property type="entry name" value="Acetyltransf_1"/>
    <property type="match status" value="1"/>
</dbReference>
<dbReference type="InterPro" id="IPR016181">
    <property type="entry name" value="Acyl_CoA_acyltransferase"/>
</dbReference>
<evidence type="ECO:0000259" key="4">
    <source>
        <dbReference type="PROSITE" id="PS51186"/>
    </source>
</evidence>
<keyword evidence="2" id="KW-0012">Acyltransferase</keyword>
<dbReference type="RefSeq" id="WP_188681724.1">
    <property type="nucleotide sequence ID" value="NZ_BMNY01000003.1"/>
</dbReference>
<dbReference type="AlphaFoldDB" id="A0AA37BSI6"/>
<accession>A0AA37BSI6</accession>
<reference evidence="5" key="2">
    <citation type="submission" date="2022-09" db="EMBL/GenBank/DDBJ databases">
        <authorList>
            <person name="Sun Q."/>
            <person name="Ohkuma M."/>
        </authorList>
    </citation>
    <scope>NUCLEOTIDE SEQUENCE</scope>
    <source>
        <strain evidence="5">JCM 13583</strain>
    </source>
</reference>
<sequence length="161" mass="18677">MKAQIEIRRMEERDLGTAADLVLRLKRLNEEFDSVFEVAEDAREKIEEMLARFASDRENHLVMVAESGGKVVGIVFVTVVDRSFYSPKEEARIVDFYIMPEFRRKGIGKMLIERVTRELNEKGVRFVTAEFPSHNLIALNFYRGIGFREILSVYGKPIEED</sequence>
<proteinExistence type="predicted"/>
<dbReference type="EMBL" id="BMNY01000003">
    <property type="protein sequence ID" value="GGM78615.1"/>
    <property type="molecule type" value="Genomic_DNA"/>
</dbReference>
<dbReference type="PROSITE" id="PS51186">
    <property type="entry name" value="GNAT"/>
    <property type="match status" value="1"/>
</dbReference>
<name>A0AA37BSI6_9ARCH</name>
<evidence type="ECO:0000256" key="3">
    <source>
        <dbReference type="SAM" id="Coils"/>
    </source>
</evidence>
<protein>
    <submittedName>
        <fullName evidence="5">N-acetyltransferase</fullName>
    </submittedName>
</protein>
<comment type="caution">
    <text evidence="5">The sequence shown here is derived from an EMBL/GenBank/DDBJ whole genome shotgun (WGS) entry which is preliminary data.</text>
</comment>
<dbReference type="SUPFAM" id="SSF55729">
    <property type="entry name" value="Acyl-CoA N-acyltransferases (Nat)"/>
    <property type="match status" value="1"/>
</dbReference>
<feature type="domain" description="N-acetyltransferase" evidence="4">
    <location>
        <begin position="5"/>
        <end position="161"/>
    </location>
</feature>
<dbReference type="Proteomes" id="UP000632195">
    <property type="component" value="Unassembled WGS sequence"/>
</dbReference>
<dbReference type="GO" id="GO:0016747">
    <property type="term" value="F:acyltransferase activity, transferring groups other than amino-acyl groups"/>
    <property type="evidence" value="ECO:0007669"/>
    <property type="project" value="InterPro"/>
</dbReference>
<feature type="coiled-coil region" evidence="3">
    <location>
        <begin position="25"/>
        <end position="59"/>
    </location>
</feature>
<evidence type="ECO:0000256" key="2">
    <source>
        <dbReference type="ARBA" id="ARBA00023315"/>
    </source>
</evidence>
<keyword evidence="6" id="KW-1185">Reference proteome</keyword>
<keyword evidence="3" id="KW-0175">Coiled coil</keyword>
<dbReference type="InterPro" id="IPR000182">
    <property type="entry name" value="GNAT_dom"/>
</dbReference>
<gene>
    <name evidence="5" type="ORF">GCM10007108_15990</name>
</gene>
<reference evidence="5" key="1">
    <citation type="journal article" date="2014" name="Int. J. Syst. Evol. Microbiol.">
        <title>Complete genome sequence of Corynebacterium casei LMG S-19264T (=DSM 44701T), isolated from a smear-ripened cheese.</title>
        <authorList>
            <consortium name="US DOE Joint Genome Institute (JGI-PGF)"/>
            <person name="Walter F."/>
            <person name="Albersmeier A."/>
            <person name="Kalinowski J."/>
            <person name="Ruckert C."/>
        </authorList>
    </citation>
    <scope>NUCLEOTIDE SEQUENCE</scope>
    <source>
        <strain evidence="5">JCM 13583</strain>
    </source>
</reference>
<dbReference type="PANTHER" id="PTHR43420:SF12">
    <property type="entry name" value="N-ACETYLTRANSFERASE DOMAIN-CONTAINING PROTEIN"/>
    <property type="match status" value="1"/>
</dbReference>